<feature type="transmembrane region" description="Helical" evidence="1">
    <location>
        <begin position="32"/>
        <end position="65"/>
    </location>
</feature>
<feature type="transmembrane region" description="Helical" evidence="1">
    <location>
        <begin position="129"/>
        <end position="147"/>
    </location>
</feature>
<dbReference type="EMBL" id="LEPB01000004">
    <property type="protein sequence ID" value="RCA11436.1"/>
    <property type="molecule type" value="Genomic_DNA"/>
</dbReference>
<keyword evidence="1" id="KW-0472">Membrane</keyword>
<dbReference type="RefSeq" id="WP_010729038.1">
    <property type="nucleotide sequence ID" value="NZ_LEPB01000004.1"/>
</dbReference>
<evidence type="ECO:0000313" key="2">
    <source>
        <dbReference type="EMBL" id="RCA11436.1"/>
    </source>
</evidence>
<feature type="transmembrane region" description="Helical" evidence="1">
    <location>
        <begin position="9"/>
        <end position="26"/>
    </location>
</feature>
<keyword evidence="1" id="KW-1133">Transmembrane helix</keyword>
<dbReference type="AlphaFoldDB" id="A0A367CG17"/>
<protein>
    <submittedName>
        <fullName evidence="2">Uncharacterized protein</fullName>
    </submittedName>
</protein>
<organism evidence="2 3">
    <name type="scientific">Enterococcus durans</name>
    <dbReference type="NCBI Taxonomy" id="53345"/>
    <lineage>
        <taxon>Bacteria</taxon>
        <taxon>Bacillati</taxon>
        <taxon>Bacillota</taxon>
        <taxon>Bacilli</taxon>
        <taxon>Lactobacillales</taxon>
        <taxon>Enterococcaceae</taxon>
        <taxon>Enterococcus</taxon>
    </lineage>
</organism>
<keyword evidence="1" id="KW-0812">Transmembrane</keyword>
<evidence type="ECO:0000256" key="1">
    <source>
        <dbReference type="SAM" id="Phobius"/>
    </source>
</evidence>
<dbReference type="InterPro" id="IPR036950">
    <property type="entry name" value="PBP_transglycosylase"/>
</dbReference>
<evidence type="ECO:0000313" key="3">
    <source>
        <dbReference type="Proteomes" id="UP000252797"/>
    </source>
</evidence>
<dbReference type="Proteomes" id="UP000252797">
    <property type="component" value="Unassembled WGS sequence"/>
</dbReference>
<gene>
    <name evidence="2" type="ORF">EA71_02194</name>
</gene>
<sequence>MADLFGNNYFFLYIFACITIFNYSSFKENQKIIILYLTTFGMGFLKIFDIGTTVLFLVVSSFLFLEILTQDDFKMKIITKVRYKLLDYLFLIIFQYGVIYVILSILLTSFKLSYYVSSISYYPFESVKIFFQCISILLFITGIVKITSEKFKIKNINELISVFMPSINMVPFDKIDHEIFNMLIDMEDKTFRIRANTYNFFSLEFLGYKLGQFKQIKTIAQKYQKTIVYVKATRHIRGYSTIEMQLIRSIGIMYGYNITITRKIYEMIYTTIFLKSLRNYYVKNTYANHTRYKDFLIYTYLRNVNTKIGNKYYPRIIDFIGDNEETWSKEKCYIAFSGLPHRAINSENILSIHPDIIEKYQLNKEKILKSMDETEI</sequence>
<dbReference type="Gene3D" id="1.10.3810.10">
    <property type="entry name" value="Biosynthetic peptidoglycan transglycosylase-like"/>
    <property type="match status" value="1"/>
</dbReference>
<feature type="transmembrane region" description="Helical" evidence="1">
    <location>
        <begin position="85"/>
        <end position="109"/>
    </location>
</feature>
<name>A0A367CG17_9ENTE</name>
<proteinExistence type="predicted"/>
<accession>A0A367CG17</accession>
<comment type="caution">
    <text evidence="2">The sequence shown here is derived from an EMBL/GenBank/DDBJ whole genome shotgun (WGS) entry which is preliminary data.</text>
</comment>
<reference evidence="2 3" key="1">
    <citation type="submission" date="2015-06" db="EMBL/GenBank/DDBJ databases">
        <title>The Genome Sequence of Enterococcus durans 4EA1.</title>
        <authorList>
            <consortium name="The Broad Institute Genomics Platform"/>
            <consortium name="The Broad Institute Genome Sequencing Center for Infectious Disease"/>
            <person name="Earl A.M."/>
            <person name="Van Tyne D."/>
            <person name="Lebreton F."/>
            <person name="Saavedra J.T."/>
            <person name="Gilmore M.S."/>
            <person name="Manson Mcguire A."/>
            <person name="Clock S."/>
            <person name="Crupain M."/>
            <person name="Rangan U."/>
            <person name="Young S."/>
            <person name="Abouelleil A."/>
            <person name="Cao P."/>
            <person name="Chapman S.B."/>
            <person name="Griggs A."/>
            <person name="Priest M."/>
            <person name="Shea T."/>
            <person name="Wortman J."/>
            <person name="Nusbaum C."/>
            <person name="Birren B."/>
        </authorList>
    </citation>
    <scope>NUCLEOTIDE SEQUENCE [LARGE SCALE GENOMIC DNA]</scope>
    <source>
        <strain evidence="2 3">4EA1</strain>
    </source>
</reference>